<name>A0ABQ8TKH7_PERAM</name>
<keyword evidence="2" id="KW-1185">Reference proteome</keyword>
<organism evidence="1 2">
    <name type="scientific">Periplaneta americana</name>
    <name type="common">American cockroach</name>
    <name type="synonym">Blatta americana</name>
    <dbReference type="NCBI Taxonomy" id="6978"/>
    <lineage>
        <taxon>Eukaryota</taxon>
        <taxon>Metazoa</taxon>
        <taxon>Ecdysozoa</taxon>
        <taxon>Arthropoda</taxon>
        <taxon>Hexapoda</taxon>
        <taxon>Insecta</taxon>
        <taxon>Pterygota</taxon>
        <taxon>Neoptera</taxon>
        <taxon>Polyneoptera</taxon>
        <taxon>Dictyoptera</taxon>
        <taxon>Blattodea</taxon>
        <taxon>Blattoidea</taxon>
        <taxon>Blattidae</taxon>
        <taxon>Blattinae</taxon>
        <taxon>Periplaneta</taxon>
    </lineage>
</organism>
<dbReference type="EMBL" id="JAJSOF020000009">
    <property type="protein sequence ID" value="KAJ4446175.1"/>
    <property type="molecule type" value="Genomic_DNA"/>
</dbReference>
<sequence>MPCPSQASGFNVPNYVSSEAKGTLSVVFGVVLCDMYSNQELAEVHFMYSKADGNAALARRLYQESLGRPHRNAKRLFPQTSANHSAAALEILAVSKTFDAFNVSHPEIVMAFISVDNKFRGNIGFSGRNMSRGWIAVDGPEILSCPKRSKKFRTPMKRWQETVTDPRGSDT</sequence>
<reference evidence="1 2" key="1">
    <citation type="journal article" date="2022" name="Allergy">
        <title>Genome assembly and annotation of Periplaneta americana reveal a comprehensive cockroach allergen profile.</title>
        <authorList>
            <person name="Wang L."/>
            <person name="Xiong Q."/>
            <person name="Saelim N."/>
            <person name="Wang L."/>
            <person name="Nong W."/>
            <person name="Wan A.T."/>
            <person name="Shi M."/>
            <person name="Liu X."/>
            <person name="Cao Q."/>
            <person name="Hui J.H.L."/>
            <person name="Sookrung N."/>
            <person name="Leung T.F."/>
            <person name="Tungtrongchitr A."/>
            <person name="Tsui S.K.W."/>
        </authorList>
    </citation>
    <scope>NUCLEOTIDE SEQUENCE [LARGE SCALE GENOMIC DNA]</scope>
    <source>
        <strain evidence="1">PWHHKU_190912</strain>
    </source>
</reference>
<gene>
    <name evidence="1" type="ORF">ANN_12868</name>
</gene>
<comment type="caution">
    <text evidence="1">The sequence shown here is derived from an EMBL/GenBank/DDBJ whole genome shotgun (WGS) entry which is preliminary data.</text>
</comment>
<evidence type="ECO:0000313" key="2">
    <source>
        <dbReference type="Proteomes" id="UP001148838"/>
    </source>
</evidence>
<protein>
    <recommendedName>
        <fullName evidence="3">DUF4817 domain-containing protein</fullName>
    </recommendedName>
</protein>
<proteinExistence type="predicted"/>
<accession>A0ABQ8TKH7</accession>
<dbReference type="Proteomes" id="UP001148838">
    <property type="component" value="Unassembled WGS sequence"/>
</dbReference>
<evidence type="ECO:0000313" key="1">
    <source>
        <dbReference type="EMBL" id="KAJ4446175.1"/>
    </source>
</evidence>
<evidence type="ECO:0008006" key="3">
    <source>
        <dbReference type="Google" id="ProtNLM"/>
    </source>
</evidence>